<keyword evidence="1" id="KW-1185">Reference proteome</keyword>
<name>A0A0M3HLE3_ASCLU</name>
<reference evidence="2" key="1">
    <citation type="submission" date="2017-02" db="UniProtKB">
        <authorList>
            <consortium name="WormBaseParasite"/>
        </authorList>
    </citation>
    <scope>IDENTIFICATION</scope>
</reference>
<dbReference type="Proteomes" id="UP000036681">
    <property type="component" value="Unplaced"/>
</dbReference>
<accession>A0A0M3HLE3</accession>
<proteinExistence type="predicted"/>
<protein>
    <submittedName>
        <fullName evidence="2">ZP domain-containing protein</fullName>
    </submittedName>
</protein>
<evidence type="ECO:0000313" key="2">
    <source>
        <dbReference type="WBParaSite" id="ALUE_0000233801-mRNA-1"/>
    </source>
</evidence>
<sequence>MMPQIMGHVEMASQRLEAPLTAFRIDGSDQIEIACSVLVCKDKCPQKVGLIRDVYNSCISFTTSESLLLFRHYSLFKCNENQDTQVHEKLHSKTQHFKYRLYDLRYSVDSVLLENERKIL</sequence>
<evidence type="ECO:0000313" key="1">
    <source>
        <dbReference type="Proteomes" id="UP000036681"/>
    </source>
</evidence>
<dbReference type="WBParaSite" id="ALUE_0000233801-mRNA-1">
    <property type="protein sequence ID" value="ALUE_0000233801-mRNA-1"/>
    <property type="gene ID" value="ALUE_0000233801"/>
</dbReference>
<dbReference type="AlphaFoldDB" id="A0A0M3HLE3"/>
<organism evidence="1 2">
    <name type="scientific">Ascaris lumbricoides</name>
    <name type="common">Giant roundworm</name>
    <dbReference type="NCBI Taxonomy" id="6252"/>
    <lineage>
        <taxon>Eukaryota</taxon>
        <taxon>Metazoa</taxon>
        <taxon>Ecdysozoa</taxon>
        <taxon>Nematoda</taxon>
        <taxon>Chromadorea</taxon>
        <taxon>Rhabditida</taxon>
        <taxon>Spirurina</taxon>
        <taxon>Ascaridomorpha</taxon>
        <taxon>Ascaridoidea</taxon>
        <taxon>Ascarididae</taxon>
        <taxon>Ascaris</taxon>
    </lineage>
</organism>